<dbReference type="Proteomes" id="UP001218188">
    <property type="component" value="Unassembled WGS sequence"/>
</dbReference>
<comment type="caution">
    <text evidence="2">The sequence shown here is derived from an EMBL/GenBank/DDBJ whole genome shotgun (WGS) entry which is preliminary data.</text>
</comment>
<sequence>MPPKFSQSKVDSGLDDSKAVEGSVTHAEHLGSVRQAFAGHTPVDGCDSISAHRVITDGTSVDKLMGTRTSRDDSEPNFIFLVVQDREGALRFKLGSNQDLEGRGDPKKHTYLVSRHNENITNIRQKPEFKIYSRTNDFKRTSQVFMNVEWMFFELDSAERKASNRLGPTESQRAMGSGCNMQQTFVQSGVRLRSRSLSRSTLHTAPRPPQALDAAEVGNMRNKEDRKSERGHRERNEGTSTRQRRPGTRGYKALARIYPKAWKDVRALNICRYFPFIFCWHLDSMYEARENSALGRAVDCEEFKSISRKRKTHQVSQGTRTRVRLAGVRSLNRGVDVVTVEFRVRTKECGKKCNSMNPLGKASIDNDDPRSQNLSLEEVWGKGTARWTGRSDGSEGLKLWRLAVEEAVHRKAGFKSRKRFGNVVN</sequence>
<proteinExistence type="predicted"/>
<evidence type="ECO:0000256" key="1">
    <source>
        <dbReference type="SAM" id="MobiDB-lite"/>
    </source>
</evidence>
<organism evidence="2 3">
    <name type="scientific">Mycena alexandri</name>
    <dbReference type="NCBI Taxonomy" id="1745969"/>
    <lineage>
        <taxon>Eukaryota</taxon>
        <taxon>Fungi</taxon>
        <taxon>Dikarya</taxon>
        <taxon>Basidiomycota</taxon>
        <taxon>Agaricomycotina</taxon>
        <taxon>Agaricomycetes</taxon>
        <taxon>Agaricomycetidae</taxon>
        <taxon>Agaricales</taxon>
        <taxon>Marasmiineae</taxon>
        <taxon>Mycenaceae</taxon>
        <taxon>Mycena</taxon>
    </lineage>
</organism>
<accession>A0AAD6X5Q5</accession>
<feature type="compositionally biased region" description="Polar residues" evidence="1">
    <location>
        <begin position="1"/>
        <end position="10"/>
    </location>
</feature>
<protein>
    <submittedName>
        <fullName evidence="2">Uncharacterized protein</fullName>
    </submittedName>
</protein>
<dbReference type="AlphaFoldDB" id="A0AAD6X5Q5"/>
<dbReference type="EMBL" id="JARJCM010000036">
    <property type="protein sequence ID" value="KAJ7037612.1"/>
    <property type="molecule type" value="Genomic_DNA"/>
</dbReference>
<keyword evidence="3" id="KW-1185">Reference proteome</keyword>
<evidence type="ECO:0000313" key="3">
    <source>
        <dbReference type="Proteomes" id="UP001218188"/>
    </source>
</evidence>
<feature type="compositionally biased region" description="Basic and acidic residues" evidence="1">
    <location>
        <begin position="221"/>
        <end position="237"/>
    </location>
</feature>
<feature type="region of interest" description="Disordered" evidence="1">
    <location>
        <begin position="1"/>
        <end position="22"/>
    </location>
</feature>
<evidence type="ECO:0000313" key="2">
    <source>
        <dbReference type="EMBL" id="KAJ7037612.1"/>
    </source>
</evidence>
<gene>
    <name evidence="2" type="ORF">C8F04DRAFT_1180352</name>
</gene>
<name>A0AAD6X5Q5_9AGAR</name>
<reference evidence="2" key="1">
    <citation type="submission" date="2023-03" db="EMBL/GenBank/DDBJ databases">
        <title>Massive genome expansion in bonnet fungi (Mycena s.s.) driven by repeated elements and novel gene families across ecological guilds.</title>
        <authorList>
            <consortium name="Lawrence Berkeley National Laboratory"/>
            <person name="Harder C.B."/>
            <person name="Miyauchi S."/>
            <person name="Viragh M."/>
            <person name="Kuo A."/>
            <person name="Thoen E."/>
            <person name="Andreopoulos B."/>
            <person name="Lu D."/>
            <person name="Skrede I."/>
            <person name="Drula E."/>
            <person name="Henrissat B."/>
            <person name="Morin E."/>
            <person name="Kohler A."/>
            <person name="Barry K."/>
            <person name="LaButti K."/>
            <person name="Morin E."/>
            <person name="Salamov A."/>
            <person name="Lipzen A."/>
            <person name="Mereny Z."/>
            <person name="Hegedus B."/>
            <person name="Baldrian P."/>
            <person name="Stursova M."/>
            <person name="Weitz H."/>
            <person name="Taylor A."/>
            <person name="Grigoriev I.V."/>
            <person name="Nagy L.G."/>
            <person name="Martin F."/>
            <person name="Kauserud H."/>
        </authorList>
    </citation>
    <scope>NUCLEOTIDE SEQUENCE</scope>
    <source>
        <strain evidence="2">CBHHK200</strain>
    </source>
</reference>
<feature type="region of interest" description="Disordered" evidence="1">
    <location>
        <begin position="196"/>
        <end position="249"/>
    </location>
</feature>